<keyword evidence="3" id="KW-1015">Disulfide bond</keyword>
<reference evidence="5" key="1">
    <citation type="journal article" date="2019" name="Microbiol. Immunol.">
        <title>Molecular and phenotypic characterization of Leptospira johnsonii sp. nov., Leptospira ellinghausenii sp. nov. and Leptospira ryugenii sp. nov. isolated from soil and water in Japan.</title>
        <authorList>
            <person name="Masuzawa T."/>
            <person name="Saito M."/>
            <person name="Nakao R."/>
            <person name="Nikaido Y."/>
            <person name="Matsumoto M."/>
            <person name="Ogawa M."/>
            <person name="Yokoyama M."/>
            <person name="Hidaka Y."/>
            <person name="Tomita J."/>
            <person name="Sakakibara K."/>
            <person name="Suzuki K."/>
            <person name="Yasuda S."/>
            <person name="Sato H."/>
            <person name="Yamaguchi M."/>
            <person name="Yoshida S.I."/>
            <person name="Koizumi N."/>
            <person name="Kawamura Y."/>
        </authorList>
    </citation>
    <scope>NUCLEOTIDE SEQUENCE [LARGE SCALE GENOMIC DNA]</scope>
    <source>
        <strain evidence="5">E18</strain>
    </source>
</reference>
<feature type="disulfide bond" description="Redox-active" evidence="3">
    <location>
        <begin position="113"/>
        <end position="117"/>
    </location>
</feature>
<dbReference type="SUPFAM" id="SSF52833">
    <property type="entry name" value="Thioredoxin-like"/>
    <property type="match status" value="1"/>
</dbReference>
<dbReference type="InterPro" id="IPR036249">
    <property type="entry name" value="Thioredoxin-like_sf"/>
</dbReference>
<evidence type="ECO:0000313" key="5">
    <source>
        <dbReference type="Proteomes" id="UP000245206"/>
    </source>
</evidence>
<dbReference type="Gene3D" id="3.40.30.10">
    <property type="entry name" value="Glutaredoxin"/>
    <property type="match status" value="1"/>
</dbReference>
<feature type="binding site" evidence="2">
    <location>
        <position position="117"/>
    </location>
    <ligand>
        <name>Cu cation</name>
        <dbReference type="ChEBI" id="CHEBI:23378"/>
    </ligand>
</feature>
<name>A0A2P2DCI9_9LEPT</name>
<comment type="similarity">
    <text evidence="1">Belongs to the SCO1/2 family.</text>
</comment>
<dbReference type="AlphaFoldDB" id="A0A2P2DCI9"/>
<organism evidence="4 5">
    <name type="scientific">Leptospira ellinghausenii</name>
    <dbReference type="NCBI Taxonomy" id="1917822"/>
    <lineage>
        <taxon>Bacteria</taxon>
        <taxon>Pseudomonadati</taxon>
        <taxon>Spirochaetota</taxon>
        <taxon>Spirochaetia</taxon>
        <taxon>Leptospirales</taxon>
        <taxon>Leptospiraceae</taxon>
        <taxon>Leptospira</taxon>
    </lineage>
</organism>
<dbReference type="EMBL" id="BFAZ01000008">
    <property type="protein sequence ID" value="GBF42340.1"/>
    <property type="molecule type" value="Genomic_DNA"/>
</dbReference>
<keyword evidence="2" id="KW-0479">Metal-binding</keyword>
<accession>A0A2P2DCI9</accession>
<feature type="binding site" evidence="2">
    <location>
        <position position="204"/>
    </location>
    <ligand>
        <name>Cu cation</name>
        <dbReference type="ChEBI" id="CHEBI:23378"/>
    </ligand>
</feature>
<keyword evidence="2" id="KW-0186">Copper</keyword>
<sequence>MQMNETKPGPNLMKPNYFFGNIVSKTTSIFLFCLVSSFVLGTCKENQSYPETDSLPYFSGKDFDPIWTKVPNESPGLHQIPEGFKLTNHLGNQIQLREHSPKISLVVFFYATCRGICPMITKNIIQIEPQLSEFKDLEISSISINPKEDTPAVLSKYRTLYKIQNPNWNFYTGELLAIESFAKTTCGAEVEGFSVEKNKYEFVHTENIFLFDGNKYLRGIYRAKGTGDIQRLVADLRILTK</sequence>
<evidence type="ECO:0000256" key="1">
    <source>
        <dbReference type="ARBA" id="ARBA00010996"/>
    </source>
</evidence>
<comment type="caution">
    <text evidence="4">The sequence shown here is derived from an EMBL/GenBank/DDBJ whole genome shotgun (WGS) entry which is preliminary data.</text>
</comment>
<evidence type="ECO:0000313" key="4">
    <source>
        <dbReference type="EMBL" id="GBF42340.1"/>
    </source>
</evidence>
<protein>
    <submittedName>
        <fullName evidence="4">SCO2/SenC family protein</fullName>
    </submittedName>
</protein>
<gene>
    <name evidence="4" type="ORF">LPTSP2_16270</name>
</gene>
<dbReference type="Pfam" id="PF02630">
    <property type="entry name" value="SCO1-SenC"/>
    <property type="match status" value="1"/>
</dbReference>
<keyword evidence="5" id="KW-1185">Reference proteome</keyword>
<evidence type="ECO:0000256" key="3">
    <source>
        <dbReference type="PIRSR" id="PIRSR603782-2"/>
    </source>
</evidence>
<dbReference type="PANTHER" id="PTHR12151:SF25">
    <property type="entry name" value="LINALOOL DEHYDRATASE_ISOMERASE DOMAIN-CONTAINING PROTEIN"/>
    <property type="match status" value="1"/>
</dbReference>
<feature type="binding site" evidence="2">
    <location>
        <position position="113"/>
    </location>
    <ligand>
        <name>Cu cation</name>
        <dbReference type="ChEBI" id="CHEBI:23378"/>
    </ligand>
</feature>
<evidence type="ECO:0000256" key="2">
    <source>
        <dbReference type="PIRSR" id="PIRSR603782-1"/>
    </source>
</evidence>
<dbReference type="Proteomes" id="UP000245206">
    <property type="component" value="Unassembled WGS sequence"/>
</dbReference>
<dbReference type="GO" id="GO:0046872">
    <property type="term" value="F:metal ion binding"/>
    <property type="evidence" value="ECO:0007669"/>
    <property type="project" value="UniProtKB-KW"/>
</dbReference>
<dbReference type="InterPro" id="IPR003782">
    <property type="entry name" value="SCO1/SenC"/>
</dbReference>
<proteinExistence type="inferred from homology"/>
<dbReference type="PANTHER" id="PTHR12151">
    <property type="entry name" value="ELECTRON TRANSPORT PROTIN SCO1/SENC FAMILY MEMBER"/>
    <property type="match status" value="1"/>
</dbReference>
<dbReference type="CDD" id="cd02968">
    <property type="entry name" value="SCO"/>
    <property type="match status" value="1"/>
</dbReference>